<dbReference type="Gene3D" id="3.40.960.10">
    <property type="entry name" value="VSR Endonuclease"/>
    <property type="match status" value="1"/>
</dbReference>
<keyword evidence="2 6" id="KW-0255">Endonuclease</keyword>
<keyword evidence="1 6" id="KW-0540">Nuclease</keyword>
<reference evidence="7 8" key="1">
    <citation type="submission" date="2015-11" db="EMBL/GenBank/DDBJ databases">
        <title>Genome Sequence of Bacillus simplex strain VanAntwerpen2.</title>
        <authorList>
            <person name="Couger M.B."/>
        </authorList>
    </citation>
    <scope>NUCLEOTIDE SEQUENCE [LARGE SCALE GENOMIC DNA]</scope>
    <source>
        <strain evidence="7 8">VanAntwerpen02</strain>
    </source>
</reference>
<keyword evidence="8" id="KW-1185">Reference proteome</keyword>
<evidence type="ECO:0000256" key="4">
    <source>
        <dbReference type="ARBA" id="ARBA00022801"/>
    </source>
</evidence>
<name>A0A109N1F2_9BACI</name>
<dbReference type="InterPro" id="IPR004603">
    <property type="entry name" value="DNA_mismatch_endonuc_vsr"/>
</dbReference>
<dbReference type="InterPro" id="IPR011335">
    <property type="entry name" value="Restrct_endonuc-II-like"/>
</dbReference>
<dbReference type="Pfam" id="PF03852">
    <property type="entry name" value="Vsr"/>
    <property type="match status" value="1"/>
</dbReference>
<comment type="similarity">
    <text evidence="6">Belongs to the vsr family.</text>
</comment>
<proteinExistence type="inferred from homology"/>
<dbReference type="RefSeq" id="WP_061140727.1">
    <property type="nucleotide sequence ID" value="NZ_LNNH01000010.1"/>
</dbReference>
<dbReference type="AlphaFoldDB" id="A0A109N1F2"/>
<evidence type="ECO:0000256" key="6">
    <source>
        <dbReference type="PIRNR" id="PIRNR018267"/>
    </source>
</evidence>
<evidence type="ECO:0000256" key="1">
    <source>
        <dbReference type="ARBA" id="ARBA00022722"/>
    </source>
</evidence>
<dbReference type="PIRSF" id="PIRSF018267">
    <property type="entry name" value="VSR_endonuc"/>
    <property type="match status" value="1"/>
</dbReference>
<accession>A0A109N1F2</accession>
<comment type="function">
    <text evidence="6">May nick specific sequences that contain T:G mispairs resulting from m5C-deamination.</text>
</comment>
<evidence type="ECO:0000256" key="3">
    <source>
        <dbReference type="ARBA" id="ARBA00022763"/>
    </source>
</evidence>
<dbReference type="GO" id="GO:0016787">
    <property type="term" value="F:hydrolase activity"/>
    <property type="evidence" value="ECO:0007669"/>
    <property type="project" value="UniProtKB-KW"/>
</dbReference>
<evidence type="ECO:0000313" key="8">
    <source>
        <dbReference type="Proteomes" id="UP000064189"/>
    </source>
</evidence>
<dbReference type="GO" id="GO:0006298">
    <property type="term" value="P:mismatch repair"/>
    <property type="evidence" value="ECO:0007669"/>
    <property type="project" value="UniProtKB-UniRule"/>
</dbReference>
<keyword evidence="3 6" id="KW-0227">DNA damage</keyword>
<gene>
    <name evidence="7" type="ORF">AS888_04245</name>
</gene>
<evidence type="ECO:0000313" key="7">
    <source>
        <dbReference type="EMBL" id="KWW21727.1"/>
    </source>
</evidence>
<dbReference type="EC" id="3.1.-.-" evidence="6"/>
<evidence type="ECO:0000256" key="5">
    <source>
        <dbReference type="ARBA" id="ARBA00023204"/>
    </source>
</evidence>
<dbReference type="SUPFAM" id="SSF52980">
    <property type="entry name" value="Restriction endonuclease-like"/>
    <property type="match status" value="1"/>
</dbReference>
<sequence>MENKARLPETKDTRSKIMSTIKAVSKLETFVSHELWHRGYRFRRNVRGMMGTPDIAIKKYKVVIFIDSCFWHFCPIHGKMPKSNIDFWVKKLERNQERDLEITKYYTDGNWHILRIWEHEIRKDFDNTIEKITTFIDNAKEDETQ</sequence>
<dbReference type="GO" id="GO:0004519">
    <property type="term" value="F:endonuclease activity"/>
    <property type="evidence" value="ECO:0007669"/>
    <property type="project" value="UniProtKB-KW"/>
</dbReference>
<evidence type="ECO:0000256" key="2">
    <source>
        <dbReference type="ARBA" id="ARBA00022759"/>
    </source>
</evidence>
<comment type="caution">
    <text evidence="7">The sequence shown here is derived from an EMBL/GenBank/DDBJ whole genome shotgun (WGS) entry which is preliminary data.</text>
</comment>
<organism evidence="7 8">
    <name type="scientific">Peribacillus simplex</name>
    <dbReference type="NCBI Taxonomy" id="1478"/>
    <lineage>
        <taxon>Bacteria</taxon>
        <taxon>Bacillati</taxon>
        <taxon>Bacillota</taxon>
        <taxon>Bacilli</taxon>
        <taxon>Bacillales</taxon>
        <taxon>Bacillaceae</taxon>
        <taxon>Peribacillus</taxon>
    </lineage>
</organism>
<keyword evidence="5 6" id="KW-0234">DNA repair</keyword>
<dbReference type="CDD" id="cd00221">
    <property type="entry name" value="Vsr"/>
    <property type="match status" value="1"/>
</dbReference>
<keyword evidence="4 6" id="KW-0378">Hydrolase</keyword>
<dbReference type="EMBL" id="LNNH01000010">
    <property type="protein sequence ID" value="KWW21727.1"/>
    <property type="molecule type" value="Genomic_DNA"/>
</dbReference>
<dbReference type="NCBIfam" id="TIGR00632">
    <property type="entry name" value="vsr"/>
    <property type="match status" value="1"/>
</dbReference>
<protein>
    <recommendedName>
        <fullName evidence="6">Very short patch repair endonuclease</fullName>
        <ecNumber evidence="6">3.1.-.-</ecNumber>
    </recommendedName>
</protein>
<dbReference type="Proteomes" id="UP000064189">
    <property type="component" value="Unassembled WGS sequence"/>
</dbReference>